<protein>
    <recommendedName>
        <fullName evidence="3">Phage tail protein</fullName>
    </recommendedName>
</protein>
<keyword evidence="2" id="KW-1185">Reference proteome</keyword>
<dbReference type="EMBL" id="CP031124">
    <property type="protein sequence ID" value="AXF86638.1"/>
    <property type="molecule type" value="Genomic_DNA"/>
</dbReference>
<evidence type="ECO:0000313" key="1">
    <source>
        <dbReference type="EMBL" id="AXF86638.1"/>
    </source>
</evidence>
<name>A0A345DE50_9BURK</name>
<dbReference type="OrthoDB" id="1550902at2"/>
<reference evidence="2" key="1">
    <citation type="submission" date="2018-07" db="EMBL/GenBank/DDBJ databases">
        <authorList>
            <person name="Kim H."/>
        </authorList>
    </citation>
    <scope>NUCLEOTIDE SEQUENCE [LARGE SCALE GENOMIC DNA]</scope>
    <source>
        <strain evidence="2">F02</strain>
    </source>
</reference>
<accession>A0A345DE50</accession>
<dbReference type="Pfam" id="PF06995">
    <property type="entry name" value="Phage_P2_GpU"/>
    <property type="match status" value="1"/>
</dbReference>
<evidence type="ECO:0008006" key="3">
    <source>
        <dbReference type="Google" id="ProtNLM"/>
    </source>
</evidence>
<sequence length="182" mass="19877">MTQYWDWIEAAADGAGYGGLYDSSANVLAKLGIGSGHVLLRLGDFSFTVTAAVHQELSRQTDFDWQVQRRLMRAPARQFVGMGDDAFTLPGVIYPEYMGGVAQMDKIRAMGRDGVPYLLVNGMGQVLGEFCILSVSETHTAFDAFGRPKKIDFSISIAAYGNDYGDSDLTEVDVVDLLKGLF</sequence>
<proteinExistence type="predicted"/>
<organism evidence="1 2">
    <name type="scientific">Ephemeroptericola cinctiostellae</name>
    <dbReference type="NCBI Taxonomy" id="2268024"/>
    <lineage>
        <taxon>Bacteria</taxon>
        <taxon>Pseudomonadati</taxon>
        <taxon>Pseudomonadota</taxon>
        <taxon>Betaproteobacteria</taxon>
        <taxon>Burkholderiales</taxon>
        <taxon>Burkholderiaceae</taxon>
        <taxon>Ephemeroptericola</taxon>
    </lineage>
</organism>
<dbReference type="RefSeq" id="WP_114563690.1">
    <property type="nucleotide sequence ID" value="NZ_CP031124.1"/>
</dbReference>
<evidence type="ECO:0000313" key="2">
    <source>
        <dbReference type="Proteomes" id="UP000252182"/>
    </source>
</evidence>
<dbReference type="Proteomes" id="UP000252182">
    <property type="component" value="Chromosome"/>
</dbReference>
<gene>
    <name evidence="1" type="ORF">DTO96_102393</name>
</gene>
<dbReference type="KEGG" id="hyf:DTO96_102393"/>
<dbReference type="AlphaFoldDB" id="A0A345DE50"/>
<dbReference type="InterPro" id="IPR009734">
    <property type="entry name" value="Myoviridae_GpU"/>
</dbReference>